<evidence type="ECO:0000313" key="3">
    <source>
        <dbReference type="Proteomes" id="UP000632195"/>
    </source>
</evidence>
<feature type="domain" description="Methyltransferase type 11" evidence="1">
    <location>
        <begin position="39"/>
        <end position="136"/>
    </location>
</feature>
<name>A0AA37F985_9ARCH</name>
<evidence type="ECO:0000259" key="1">
    <source>
        <dbReference type="Pfam" id="PF08241"/>
    </source>
</evidence>
<dbReference type="PANTHER" id="PTHR42912">
    <property type="entry name" value="METHYLTRANSFERASE"/>
    <property type="match status" value="1"/>
</dbReference>
<dbReference type="SUPFAM" id="SSF53335">
    <property type="entry name" value="S-adenosyl-L-methionine-dependent methyltransferases"/>
    <property type="match status" value="1"/>
</dbReference>
<reference evidence="2" key="2">
    <citation type="submission" date="2022-09" db="EMBL/GenBank/DDBJ databases">
        <authorList>
            <person name="Sun Q."/>
            <person name="Ohkuma M."/>
        </authorList>
    </citation>
    <scope>NUCLEOTIDE SEQUENCE</scope>
    <source>
        <strain evidence="2">JCM 13583</strain>
    </source>
</reference>
<dbReference type="GO" id="GO:0008757">
    <property type="term" value="F:S-adenosylmethionine-dependent methyltransferase activity"/>
    <property type="evidence" value="ECO:0007669"/>
    <property type="project" value="InterPro"/>
</dbReference>
<sequence length="188" mass="20787">MTEDRHLPPFILSNPLRVLEPSPLRIVAQYLPESGVICDLGSGPGYFTEKIAKMRPKAKVIAIDPDSRAVDVLRRKVEARGLKNVEAHLSRASELGFIPDGSVDFIFSHLMLCCAVDHRGAVAEALRILRGGGMIFMSVTGSGRKSRDVRDVDSEEWEGIMHLFNAFASGRSVAYRWFLGRKGAGKDY</sequence>
<protein>
    <recommendedName>
        <fullName evidence="1">Methyltransferase type 11 domain-containing protein</fullName>
    </recommendedName>
</protein>
<dbReference type="PANTHER" id="PTHR42912:SF93">
    <property type="entry name" value="N6-ADENOSINE-METHYLTRANSFERASE TMT1A"/>
    <property type="match status" value="1"/>
</dbReference>
<dbReference type="InterPro" id="IPR029063">
    <property type="entry name" value="SAM-dependent_MTases_sf"/>
</dbReference>
<proteinExistence type="predicted"/>
<dbReference type="Gene3D" id="3.40.50.150">
    <property type="entry name" value="Vaccinia Virus protein VP39"/>
    <property type="match status" value="1"/>
</dbReference>
<dbReference type="InterPro" id="IPR013216">
    <property type="entry name" value="Methyltransf_11"/>
</dbReference>
<evidence type="ECO:0000313" key="2">
    <source>
        <dbReference type="EMBL" id="GGM67134.1"/>
    </source>
</evidence>
<dbReference type="RefSeq" id="WP_188679480.1">
    <property type="nucleotide sequence ID" value="NZ_BMNY01000001.1"/>
</dbReference>
<organism evidence="2 3">
    <name type="scientific">Thermogymnomonas acidicola</name>
    <dbReference type="NCBI Taxonomy" id="399579"/>
    <lineage>
        <taxon>Archaea</taxon>
        <taxon>Methanobacteriati</taxon>
        <taxon>Thermoplasmatota</taxon>
        <taxon>Thermoplasmata</taxon>
        <taxon>Thermoplasmatales</taxon>
        <taxon>Thermogymnomonas</taxon>
    </lineage>
</organism>
<dbReference type="InterPro" id="IPR050508">
    <property type="entry name" value="Methyltransf_Superfamily"/>
</dbReference>
<keyword evidence="3" id="KW-1185">Reference proteome</keyword>
<accession>A0AA37F985</accession>
<dbReference type="Pfam" id="PF08241">
    <property type="entry name" value="Methyltransf_11"/>
    <property type="match status" value="1"/>
</dbReference>
<dbReference type="Proteomes" id="UP000632195">
    <property type="component" value="Unassembled WGS sequence"/>
</dbReference>
<dbReference type="CDD" id="cd02440">
    <property type="entry name" value="AdoMet_MTases"/>
    <property type="match status" value="1"/>
</dbReference>
<dbReference type="EMBL" id="BMNY01000001">
    <property type="protein sequence ID" value="GGM67134.1"/>
    <property type="molecule type" value="Genomic_DNA"/>
</dbReference>
<gene>
    <name evidence="2" type="ORF">GCM10007108_01470</name>
</gene>
<comment type="caution">
    <text evidence="2">The sequence shown here is derived from an EMBL/GenBank/DDBJ whole genome shotgun (WGS) entry which is preliminary data.</text>
</comment>
<reference evidence="2" key="1">
    <citation type="journal article" date="2014" name="Int. J. Syst. Evol. Microbiol.">
        <title>Complete genome sequence of Corynebacterium casei LMG S-19264T (=DSM 44701T), isolated from a smear-ripened cheese.</title>
        <authorList>
            <consortium name="US DOE Joint Genome Institute (JGI-PGF)"/>
            <person name="Walter F."/>
            <person name="Albersmeier A."/>
            <person name="Kalinowski J."/>
            <person name="Ruckert C."/>
        </authorList>
    </citation>
    <scope>NUCLEOTIDE SEQUENCE</scope>
    <source>
        <strain evidence="2">JCM 13583</strain>
    </source>
</reference>
<dbReference type="AlphaFoldDB" id="A0AA37F985"/>